<evidence type="ECO:0000256" key="1">
    <source>
        <dbReference type="ARBA" id="ARBA00010617"/>
    </source>
</evidence>
<dbReference type="Pfam" id="PF00067">
    <property type="entry name" value="p450"/>
    <property type="match status" value="2"/>
</dbReference>
<keyword evidence="2" id="KW-0349">Heme</keyword>
<evidence type="ECO:0000313" key="3">
    <source>
        <dbReference type="EMBL" id="GAA5161678.1"/>
    </source>
</evidence>
<dbReference type="PANTHER" id="PTHR46696:SF1">
    <property type="entry name" value="CYTOCHROME P450 YJIB-RELATED"/>
    <property type="match status" value="1"/>
</dbReference>
<comment type="caution">
    <text evidence="3">The sequence shown here is derived from an EMBL/GenBank/DDBJ whole genome shotgun (WGS) entry which is preliminary data.</text>
</comment>
<reference evidence="4" key="1">
    <citation type="journal article" date="2019" name="Int. J. Syst. Evol. Microbiol.">
        <title>The Global Catalogue of Microorganisms (GCM) 10K type strain sequencing project: providing services to taxonomists for standard genome sequencing and annotation.</title>
        <authorList>
            <consortium name="The Broad Institute Genomics Platform"/>
            <consortium name="The Broad Institute Genome Sequencing Center for Infectious Disease"/>
            <person name="Wu L."/>
            <person name="Ma J."/>
        </authorList>
    </citation>
    <scope>NUCLEOTIDE SEQUENCE [LARGE SCALE GENOMIC DNA]</scope>
    <source>
        <strain evidence="4">JCM 18303</strain>
    </source>
</reference>
<dbReference type="Proteomes" id="UP001428817">
    <property type="component" value="Unassembled WGS sequence"/>
</dbReference>
<evidence type="ECO:0000313" key="4">
    <source>
        <dbReference type="Proteomes" id="UP001428817"/>
    </source>
</evidence>
<evidence type="ECO:0000256" key="2">
    <source>
        <dbReference type="RuleBase" id="RU000461"/>
    </source>
</evidence>
<keyword evidence="2" id="KW-0560">Oxidoreductase</keyword>
<proteinExistence type="inferred from homology"/>
<dbReference type="Gene3D" id="1.10.630.10">
    <property type="entry name" value="Cytochrome P450"/>
    <property type="match status" value="1"/>
</dbReference>
<accession>A0ABP9QGV1</accession>
<dbReference type="PANTHER" id="PTHR46696">
    <property type="entry name" value="P450, PUTATIVE (EUROFUNG)-RELATED"/>
    <property type="match status" value="1"/>
</dbReference>
<name>A0ABP9QGV1_9PSEU</name>
<keyword evidence="2" id="KW-0503">Monooxygenase</keyword>
<comment type="similarity">
    <text evidence="1 2">Belongs to the cytochrome P450 family.</text>
</comment>
<dbReference type="InterPro" id="IPR036396">
    <property type="entry name" value="Cyt_P450_sf"/>
</dbReference>
<keyword evidence="2" id="KW-0408">Iron</keyword>
<dbReference type="CDD" id="cd20625">
    <property type="entry name" value="CYP164-like"/>
    <property type="match status" value="1"/>
</dbReference>
<dbReference type="PRINTS" id="PR00359">
    <property type="entry name" value="BP450"/>
</dbReference>
<dbReference type="InterPro" id="IPR001128">
    <property type="entry name" value="Cyt_P450"/>
</dbReference>
<protein>
    <submittedName>
        <fullName evidence="3">Biotin biosynthesis cytochrome P450</fullName>
    </submittedName>
</protein>
<dbReference type="InterPro" id="IPR017972">
    <property type="entry name" value="Cyt_P450_CS"/>
</dbReference>
<keyword evidence="4" id="KW-1185">Reference proteome</keyword>
<dbReference type="PROSITE" id="PS00086">
    <property type="entry name" value="CYTOCHROME_P450"/>
    <property type="match status" value="1"/>
</dbReference>
<dbReference type="SUPFAM" id="SSF48264">
    <property type="entry name" value="Cytochrome P450"/>
    <property type="match status" value="1"/>
</dbReference>
<dbReference type="EMBL" id="BAABJP010000024">
    <property type="protein sequence ID" value="GAA5161678.1"/>
    <property type="molecule type" value="Genomic_DNA"/>
</dbReference>
<dbReference type="RefSeq" id="WP_185060122.1">
    <property type="nucleotide sequence ID" value="NZ_BAABJP010000024.1"/>
</dbReference>
<sequence>MTAPATGSDLIDVNILGPEALRDPYGYFAPIRAEHPVLWDARYKTWLLTSHEMVTAALRDQRFSSDRIVPFIRAKLSGPDTDPLIYQAFDLLRNWMVFQDEPGHRRMRTLVVKAFTLRAVTRMEEEVRSISHDLLREIDPASEFDLIEKFAYPLPAMVIARMLGVPERDQDRFRAWSDDIGALVSGGLDDPGRYHRSAAAIAEMIEFFRDLMRHYAAHPAENLISDLIAAREADDSLSEAEAIATCTLLLFGGHETTANLIANSMLGLIRHPDQLAALRAGTVPIKGAVEEFLRYDGPGKAVVRVLAEDAEYGGQRMRKGQRVFLVLASANHDPSVFDRPDVLRLDRDTKAHMAFGGGGHFCLGAALARLEAAVALPILVDALPGIRLAGRELRWQPVFLTRGLRELWVTADGPR</sequence>
<gene>
    <name evidence="3" type="primary">bioI</name>
    <name evidence="3" type="ORF">GCM10023321_46300</name>
</gene>
<keyword evidence="2" id="KW-0479">Metal-binding</keyword>
<organism evidence="3 4">
    <name type="scientific">Pseudonocardia eucalypti</name>
    <dbReference type="NCBI Taxonomy" id="648755"/>
    <lineage>
        <taxon>Bacteria</taxon>
        <taxon>Bacillati</taxon>
        <taxon>Actinomycetota</taxon>
        <taxon>Actinomycetes</taxon>
        <taxon>Pseudonocardiales</taxon>
        <taxon>Pseudonocardiaceae</taxon>
        <taxon>Pseudonocardia</taxon>
    </lineage>
</organism>
<dbReference type="InterPro" id="IPR002397">
    <property type="entry name" value="Cyt_P450_B"/>
</dbReference>